<evidence type="ECO:0000313" key="2">
    <source>
        <dbReference type="EMBL" id="AOY74727.1"/>
    </source>
</evidence>
<gene>
    <name evidence="2" type="ORF">BJL90_01415</name>
    <name evidence="3" type="ORF">CLFO_35190</name>
</gene>
<accession>A0AAC9WHL7</accession>
<evidence type="ECO:0000313" key="4">
    <source>
        <dbReference type="Proteomes" id="UP000177894"/>
    </source>
</evidence>
<dbReference type="InterPro" id="IPR010982">
    <property type="entry name" value="Lambda_DNA-bd_dom_sf"/>
</dbReference>
<dbReference type="Pfam" id="PF12844">
    <property type="entry name" value="HTH_19"/>
    <property type="match status" value="1"/>
</dbReference>
<evidence type="ECO:0000313" key="5">
    <source>
        <dbReference type="Proteomes" id="UP000192478"/>
    </source>
</evidence>
<dbReference type="Gene3D" id="1.10.260.40">
    <property type="entry name" value="lambda repressor-like DNA-binding domains"/>
    <property type="match status" value="1"/>
</dbReference>
<dbReference type="SUPFAM" id="SSF47413">
    <property type="entry name" value="lambda repressor-like DNA-binding domains"/>
    <property type="match status" value="1"/>
</dbReference>
<organism evidence="3 5">
    <name type="scientific">Clostridium formicaceticum</name>
    <dbReference type="NCBI Taxonomy" id="1497"/>
    <lineage>
        <taxon>Bacteria</taxon>
        <taxon>Bacillati</taxon>
        <taxon>Bacillota</taxon>
        <taxon>Clostridia</taxon>
        <taxon>Eubacteriales</taxon>
        <taxon>Clostridiaceae</taxon>
        <taxon>Clostridium</taxon>
    </lineage>
</organism>
<protein>
    <submittedName>
        <fullName evidence="3">Helix-turn-helix domain protein</fullName>
    </submittedName>
    <submittedName>
        <fullName evidence="2">Transcriptional regulator</fullName>
    </submittedName>
</protein>
<dbReference type="SMART" id="SM00530">
    <property type="entry name" value="HTH_XRE"/>
    <property type="match status" value="1"/>
</dbReference>
<dbReference type="EMBL" id="CP017603">
    <property type="protein sequence ID" value="AOY74727.1"/>
    <property type="molecule type" value="Genomic_DNA"/>
</dbReference>
<evidence type="ECO:0000313" key="3">
    <source>
        <dbReference type="EMBL" id="ARE89113.1"/>
    </source>
</evidence>
<dbReference type="CDD" id="cd00093">
    <property type="entry name" value="HTH_XRE"/>
    <property type="match status" value="1"/>
</dbReference>
<name>A0AAC9WHL7_9CLOT</name>
<dbReference type="PROSITE" id="PS50943">
    <property type="entry name" value="HTH_CROC1"/>
    <property type="match status" value="1"/>
</dbReference>
<dbReference type="GO" id="GO:0003677">
    <property type="term" value="F:DNA binding"/>
    <property type="evidence" value="ECO:0007669"/>
    <property type="project" value="InterPro"/>
</dbReference>
<dbReference type="Proteomes" id="UP000192478">
    <property type="component" value="Chromosome"/>
</dbReference>
<reference evidence="2 4" key="1">
    <citation type="submission" date="2016-10" db="EMBL/GenBank/DDBJ databases">
        <title>Complete Genome Sequence of Acetogen Clostridium formicoaceticum ATCC 27076.</title>
        <authorList>
            <person name="Bao T."/>
            <person name="Cheng C."/>
            <person name="Zhao J."/>
            <person name="Yang S.-T."/>
            <person name="Wang J."/>
            <person name="Wang M."/>
        </authorList>
    </citation>
    <scope>NUCLEOTIDE SEQUENCE [LARGE SCALE GENOMIC DNA]</scope>
    <source>
        <strain evidence="2 4">ATCC 27076</strain>
    </source>
</reference>
<sequence length="86" mass="10271">MQKLLQEPNVHIGHNLKRLREQRNLSQYDMERELQLKGRNMARATYAHIEQGRRNIFISDLILIKEILGVNYEQFFEGLSPNIHVR</sequence>
<reference evidence="3 5" key="2">
    <citation type="submission" date="2017-03" db="EMBL/GenBank/DDBJ databases">
        <title>Complete sequence of Clostridium formicaceticum DSM 92.</title>
        <authorList>
            <person name="Poehlein A."/>
            <person name="Karl M."/>
            <person name="Bengelsdorf F.R."/>
            <person name="Duerre P."/>
            <person name="Daniel R."/>
        </authorList>
    </citation>
    <scope>NUCLEOTIDE SEQUENCE [LARGE SCALE GENOMIC DNA]</scope>
    <source>
        <strain evidence="3 5">DSM 92</strain>
    </source>
</reference>
<evidence type="ECO:0000259" key="1">
    <source>
        <dbReference type="PROSITE" id="PS50943"/>
    </source>
</evidence>
<proteinExistence type="predicted"/>
<dbReference type="KEGG" id="cfm:BJL90_01415"/>
<keyword evidence="4" id="KW-1185">Reference proteome</keyword>
<dbReference type="EMBL" id="CP020559">
    <property type="protein sequence ID" value="ARE89113.1"/>
    <property type="molecule type" value="Genomic_DNA"/>
</dbReference>
<feature type="domain" description="HTH cro/C1-type" evidence="1">
    <location>
        <begin position="16"/>
        <end position="75"/>
    </location>
</feature>
<dbReference type="AlphaFoldDB" id="A0AAC9WHL7"/>
<dbReference type="InterPro" id="IPR001387">
    <property type="entry name" value="Cro/C1-type_HTH"/>
</dbReference>
<dbReference type="RefSeq" id="WP_070963637.1">
    <property type="nucleotide sequence ID" value="NZ_CP017603.1"/>
</dbReference>
<dbReference type="Proteomes" id="UP000177894">
    <property type="component" value="Chromosome"/>
</dbReference>